<dbReference type="PANTHER" id="PTHR43132">
    <property type="entry name" value="ARSENICAL RESISTANCE OPERON REPRESSOR ARSR-RELATED"/>
    <property type="match status" value="1"/>
</dbReference>
<dbReference type="Pfam" id="PF01022">
    <property type="entry name" value="HTH_5"/>
    <property type="match status" value="1"/>
</dbReference>
<evidence type="ECO:0000256" key="3">
    <source>
        <dbReference type="ARBA" id="ARBA00023163"/>
    </source>
</evidence>
<dbReference type="Gene3D" id="1.10.10.10">
    <property type="entry name" value="Winged helix-like DNA-binding domain superfamily/Winged helix DNA-binding domain"/>
    <property type="match status" value="1"/>
</dbReference>
<dbReference type="CDD" id="cd00090">
    <property type="entry name" value="HTH_ARSR"/>
    <property type="match status" value="1"/>
</dbReference>
<keyword evidence="6" id="KW-1185">Reference proteome</keyword>
<dbReference type="AlphaFoldDB" id="A0A6G6YAI4"/>
<dbReference type="EMBL" id="CP049109">
    <property type="protein sequence ID" value="QIG81827.1"/>
    <property type="molecule type" value="Genomic_DNA"/>
</dbReference>
<keyword evidence="2" id="KW-0238">DNA-binding</keyword>
<feature type="domain" description="HTH arsR-type" evidence="4">
    <location>
        <begin position="1"/>
        <end position="93"/>
    </location>
</feature>
<keyword evidence="3" id="KW-0804">Transcription</keyword>
<name>A0A6G6YAI4_9SPHN</name>
<dbReference type="PROSITE" id="PS50987">
    <property type="entry name" value="HTH_ARSR_2"/>
    <property type="match status" value="1"/>
</dbReference>
<evidence type="ECO:0000259" key="4">
    <source>
        <dbReference type="PROSITE" id="PS50987"/>
    </source>
</evidence>
<accession>A0A6G6YAI4</accession>
<gene>
    <name evidence="5" type="ORF">G5C33_07520</name>
</gene>
<protein>
    <submittedName>
        <fullName evidence="5">Winged helix-turn-helix transcriptional regulator</fullName>
    </submittedName>
</protein>
<dbReference type="PANTHER" id="PTHR43132:SF2">
    <property type="entry name" value="ARSENICAL RESISTANCE OPERON REPRESSOR ARSR-RELATED"/>
    <property type="match status" value="1"/>
</dbReference>
<dbReference type="InterPro" id="IPR036388">
    <property type="entry name" value="WH-like_DNA-bd_sf"/>
</dbReference>
<dbReference type="KEGG" id="spzr:G5C33_07520"/>
<evidence type="ECO:0000256" key="1">
    <source>
        <dbReference type="ARBA" id="ARBA00023015"/>
    </source>
</evidence>
<dbReference type="NCBIfam" id="NF033788">
    <property type="entry name" value="HTH_metalloreg"/>
    <property type="match status" value="1"/>
</dbReference>
<dbReference type="InterPro" id="IPR051011">
    <property type="entry name" value="Metal_resp_trans_reg"/>
</dbReference>
<dbReference type="InterPro" id="IPR036390">
    <property type="entry name" value="WH_DNA-bd_sf"/>
</dbReference>
<dbReference type="InterPro" id="IPR001845">
    <property type="entry name" value="HTH_ArsR_DNA-bd_dom"/>
</dbReference>
<dbReference type="SUPFAM" id="SSF46785">
    <property type="entry name" value="Winged helix' DNA-binding domain"/>
    <property type="match status" value="1"/>
</dbReference>
<organism evidence="5 6">
    <name type="scientific">Stakelama tenebrarum</name>
    <dbReference type="NCBI Taxonomy" id="2711215"/>
    <lineage>
        <taxon>Bacteria</taxon>
        <taxon>Pseudomonadati</taxon>
        <taxon>Pseudomonadota</taxon>
        <taxon>Alphaproteobacteria</taxon>
        <taxon>Sphingomonadales</taxon>
        <taxon>Sphingomonadaceae</taxon>
        <taxon>Stakelama</taxon>
    </lineage>
</organism>
<dbReference type="PRINTS" id="PR00778">
    <property type="entry name" value="HTHARSR"/>
</dbReference>
<dbReference type="InterPro" id="IPR011991">
    <property type="entry name" value="ArsR-like_HTH"/>
</dbReference>
<dbReference type="SMART" id="SM00418">
    <property type="entry name" value="HTH_ARSR"/>
    <property type="match status" value="1"/>
</dbReference>
<proteinExistence type="predicted"/>
<evidence type="ECO:0000313" key="5">
    <source>
        <dbReference type="EMBL" id="QIG81827.1"/>
    </source>
</evidence>
<dbReference type="Proteomes" id="UP000501568">
    <property type="component" value="Chromosome"/>
</dbReference>
<evidence type="ECO:0000313" key="6">
    <source>
        <dbReference type="Proteomes" id="UP000501568"/>
    </source>
</evidence>
<sequence>MQSNVDRASAFLKLISGRTRLVLLCLLRDGERSVGELAELSGVRDTAVSQQLALLRRDGIVAARRAGQTIYYSLVSEDAIATLNLLDRLFGCP</sequence>
<dbReference type="GO" id="GO:0003700">
    <property type="term" value="F:DNA-binding transcription factor activity"/>
    <property type="evidence" value="ECO:0007669"/>
    <property type="project" value="InterPro"/>
</dbReference>
<reference evidence="5 6" key="1">
    <citation type="submission" date="2020-02" db="EMBL/GenBank/DDBJ databases">
        <authorList>
            <person name="Zheng R.K."/>
            <person name="Sun C.M."/>
        </authorList>
    </citation>
    <scope>NUCLEOTIDE SEQUENCE [LARGE SCALE GENOMIC DNA]</scope>
    <source>
        <strain evidence="6">zrk23</strain>
    </source>
</reference>
<dbReference type="GO" id="GO:0003677">
    <property type="term" value="F:DNA binding"/>
    <property type="evidence" value="ECO:0007669"/>
    <property type="project" value="UniProtKB-KW"/>
</dbReference>
<keyword evidence="1" id="KW-0805">Transcription regulation</keyword>
<evidence type="ECO:0000256" key="2">
    <source>
        <dbReference type="ARBA" id="ARBA00023125"/>
    </source>
</evidence>